<reference evidence="8" key="1">
    <citation type="journal article" date="2021" name="PeerJ">
        <title>Extensive microbial diversity within the chicken gut microbiome revealed by metagenomics and culture.</title>
        <authorList>
            <person name="Gilroy R."/>
            <person name="Ravi A."/>
            <person name="Getino M."/>
            <person name="Pursley I."/>
            <person name="Horton D.L."/>
            <person name="Alikhan N.F."/>
            <person name="Baker D."/>
            <person name="Gharbi K."/>
            <person name="Hall N."/>
            <person name="Watson M."/>
            <person name="Adriaenssens E.M."/>
            <person name="Foster-Nyarko E."/>
            <person name="Jarju S."/>
            <person name="Secka A."/>
            <person name="Antonio M."/>
            <person name="Oren A."/>
            <person name="Chaudhuri R.R."/>
            <person name="La Ragione R."/>
            <person name="Hildebrand F."/>
            <person name="Pallen M.J."/>
        </authorList>
    </citation>
    <scope>NUCLEOTIDE SEQUENCE</scope>
    <source>
        <strain evidence="8">CHK186-16707</strain>
    </source>
</reference>
<evidence type="ECO:0000256" key="3">
    <source>
        <dbReference type="ARBA" id="ARBA00022692"/>
    </source>
</evidence>
<feature type="transmembrane region" description="Helical" evidence="6">
    <location>
        <begin position="84"/>
        <end position="107"/>
    </location>
</feature>
<organism evidence="8 9">
    <name type="scientific">Candidatus Mailhella merdigallinarum</name>
    <dbReference type="NCBI Taxonomy" id="2838658"/>
    <lineage>
        <taxon>Bacteria</taxon>
        <taxon>Pseudomonadati</taxon>
        <taxon>Thermodesulfobacteriota</taxon>
        <taxon>Desulfovibrionia</taxon>
        <taxon>Desulfovibrionales</taxon>
        <taxon>Desulfovibrionaceae</taxon>
        <taxon>Mailhella</taxon>
    </lineage>
</organism>
<gene>
    <name evidence="8" type="ORF">H9962_05390</name>
</gene>
<comment type="caution">
    <text evidence="6">Lacks conserved residue(s) required for the propagation of feature annotation.</text>
</comment>
<keyword evidence="5 6" id="KW-0472">Membrane</keyword>
<evidence type="ECO:0000256" key="4">
    <source>
        <dbReference type="ARBA" id="ARBA00022989"/>
    </source>
</evidence>
<dbReference type="InterPro" id="IPR032816">
    <property type="entry name" value="VTT_dom"/>
</dbReference>
<keyword evidence="2 6" id="KW-1003">Cell membrane</keyword>
<comment type="caution">
    <text evidence="8">The sequence shown here is derived from an EMBL/GenBank/DDBJ whole genome shotgun (WGS) entry which is preliminary data.</text>
</comment>
<feature type="transmembrane region" description="Helical" evidence="6">
    <location>
        <begin position="194"/>
        <end position="212"/>
    </location>
</feature>
<evidence type="ECO:0000259" key="7">
    <source>
        <dbReference type="Pfam" id="PF09335"/>
    </source>
</evidence>
<keyword evidence="4 6" id="KW-1133">Transmembrane helix</keyword>
<comment type="similarity">
    <text evidence="6">Belongs to the TVP38/TMEM64 family.</text>
</comment>
<name>A0A9D2HEA2_9BACT</name>
<protein>
    <recommendedName>
        <fullName evidence="6">TVP38/TMEM64 family membrane protein</fullName>
    </recommendedName>
</protein>
<proteinExistence type="inferred from homology"/>
<sequence>MSRKTLLRRLFKGATLFVVLAAVLVLVRAVEPGTEAYSRFVNEHIRAHGPTGVALYVGLAGIFTCVGVPRQLISLAGGYAFGAFWGTVWSTAGVTVGCMASFGYARFLGQSFVQRRFGRRIDKLEKFLARAPLTMTFIIRSLPVGNNLMTNILAGVSRIPALPFFAGSCLGYIAQNFIFALLGSGVRVEPFWRTAISAGLFVVASLLGLWLYRRYKVDVDAMTPPE</sequence>
<keyword evidence="3 6" id="KW-0812">Transmembrane</keyword>
<dbReference type="PANTHER" id="PTHR12677">
    <property type="entry name" value="GOLGI APPARATUS MEMBRANE PROTEIN TVP38-RELATED"/>
    <property type="match status" value="1"/>
</dbReference>
<dbReference type="InterPro" id="IPR015414">
    <property type="entry name" value="TMEM64"/>
</dbReference>
<dbReference type="Pfam" id="PF09335">
    <property type="entry name" value="VTT_dom"/>
    <property type="match status" value="1"/>
</dbReference>
<dbReference type="AlphaFoldDB" id="A0A9D2HEA2"/>
<evidence type="ECO:0000313" key="9">
    <source>
        <dbReference type="Proteomes" id="UP000824225"/>
    </source>
</evidence>
<evidence type="ECO:0000256" key="6">
    <source>
        <dbReference type="RuleBase" id="RU366058"/>
    </source>
</evidence>
<feature type="domain" description="VTT" evidence="7">
    <location>
        <begin position="68"/>
        <end position="184"/>
    </location>
</feature>
<feature type="transmembrane region" description="Helical" evidence="6">
    <location>
        <begin position="53"/>
        <end position="72"/>
    </location>
</feature>
<feature type="transmembrane region" description="Helical" evidence="6">
    <location>
        <begin position="161"/>
        <end position="182"/>
    </location>
</feature>
<comment type="subcellular location">
    <subcellularLocation>
        <location evidence="1 6">Cell membrane</location>
        <topology evidence="1 6">Multi-pass membrane protein</topology>
    </subcellularLocation>
</comment>
<accession>A0A9D2HEA2</accession>
<dbReference type="PANTHER" id="PTHR12677:SF59">
    <property type="entry name" value="GOLGI APPARATUS MEMBRANE PROTEIN TVP38-RELATED"/>
    <property type="match status" value="1"/>
</dbReference>
<evidence type="ECO:0000313" key="8">
    <source>
        <dbReference type="EMBL" id="HJA08606.1"/>
    </source>
</evidence>
<evidence type="ECO:0000256" key="5">
    <source>
        <dbReference type="ARBA" id="ARBA00023136"/>
    </source>
</evidence>
<dbReference type="EMBL" id="DXAN01000017">
    <property type="protein sequence ID" value="HJA08606.1"/>
    <property type="molecule type" value="Genomic_DNA"/>
</dbReference>
<evidence type="ECO:0000256" key="2">
    <source>
        <dbReference type="ARBA" id="ARBA00022475"/>
    </source>
</evidence>
<dbReference type="Proteomes" id="UP000824225">
    <property type="component" value="Unassembled WGS sequence"/>
</dbReference>
<reference evidence="8" key="2">
    <citation type="submission" date="2021-04" db="EMBL/GenBank/DDBJ databases">
        <authorList>
            <person name="Gilroy R."/>
        </authorList>
    </citation>
    <scope>NUCLEOTIDE SEQUENCE</scope>
    <source>
        <strain evidence="8">CHK186-16707</strain>
    </source>
</reference>
<dbReference type="GO" id="GO:0005886">
    <property type="term" value="C:plasma membrane"/>
    <property type="evidence" value="ECO:0007669"/>
    <property type="project" value="UniProtKB-SubCell"/>
</dbReference>
<evidence type="ECO:0000256" key="1">
    <source>
        <dbReference type="ARBA" id="ARBA00004651"/>
    </source>
</evidence>